<dbReference type="AlphaFoldDB" id="D9QJ99"/>
<organism evidence="2 3">
    <name type="scientific">Brevundimonas subvibrioides (strain ATCC 15264 / DSM 4735 / LMG 14903 / NBRC 16000 / CB 81)</name>
    <name type="common">Caulobacter subvibrioides</name>
    <dbReference type="NCBI Taxonomy" id="633149"/>
    <lineage>
        <taxon>Bacteria</taxon>
        <taxon>Pseudomonadati</taxon>
        <taxon>Pseudomonadota</taxon>
        <taxon>Alphaproteobacteria</taxon>
        <taxon>Caulobacterales</taxon>
        <taxon>Caulobacteraceae</taxon>
        <taxon>Brevundimonas</taxon>
    </lineage>
</organism>
<dbReference type="Proteomes" id="UP000002696">
    <property type="component" value="Chromosome"/>
</dbReference>
<dbReference type="Pfam" id="PF01650">
    <property type="entry name" value="Peptidase_C13"/>
    <property type="match status" value="1"/>
</dbReference>
<sequence>MVRAAFIVCLVWLGASPALGQSRFDGWASAIIAADWRTSDGQPIEAFDNARRDLTSGFLAAGFRRADMVDYTLRPDAEPSTSAEAAVEGFAEVAARATRGCFLYVSSHGSPQGINFGPTSRVSPTSMARLVNEVCGERPTVVVVSACFSGVFVDGLSGPNRMVMTAAKRDRASFGCGEDAVYPYYDGCVIQSLPTATDFIALANAARTCVKAREEAEGLTPASEPQVFIGPNMQLLLPTLRFNRPES</sequence>
<dbReference type="eggNOG" id="COG4249">
    <property type="taxonomic scope" value="Bacteria"/>
</dbReference>
<dbReference type="Gene3D" id="3.40.50.1460">
    <property type="match status" value="1"/>
</dbReference>
<dbReference type="HOGENOM" id="CLU_1080848_0_0_5"/>
<dbReference type="InParanoid" id="D9QJ99"/>
<keyword evidence="3" id="KW-1185">Reference proteome</keyword>
<dbReference type="InterPro" id="IPR001096">
    <property type="entry name" value="Peptidase_C13"/>
</dbReference>
<gene>
    <name evidence="2" type="ordered locus">Bresu_2150</name>
</gene>
<accession>D9QJ99</accession>
<feature type="chain" id="PRO_5003126849" evidence="1">
    <location>
        <begin position="21"/>
        <end position="247"/>
    </location>
</feature>
<dbReference type="GO" id="GO:0008233">
    <property type="term" value="F:peptidase activity"/>
    <property type="evidence" value="ECO:0007669"/>
    <property type="project" value="InterPro"/>
</dbReference>
<reference evidence="3" key="1">
    <citation type="journal article" date="2011" name="J. Bacteriol.">
        <title>Genome sequences of eight morphologically diverse alphaproteobacteria.</title>
        <authorList>
            <consortium name="US DOE Joint Genome Institute"/>
            <person name="Brown P.J."/>
            <person name="Kysela D.T."/>
            <person name="Buechlein A."/>
            <person name="Hemmerich C."/>
            <person name="Brun Y.V."/>
        </authorList>
    </citation>
    <scope>NUCLEOTIDE SEQUENCE [LARGE SCALE GENOMIC DNA]</scope>
    <source>
        <strain evidence="3">ATCC 15264 / DSM 4735 / LMG 14903 / NBRC 16000 / CB 81</strain>
    </source>
</reference>
<evidence type="ECO:0000313" key="3">
    <source>
        <dbReference type="Proteomes" id="UP000002696"/>
    </source>
</evidence>
<dbReference type="STRING" id="633149.Bresu_2150"/>
<proteinExistence type="predicted"/>
<name>D9QJ99_BRESC</name>
<protein>
    <submittedName>
        <fullName evidence="2">Peptidase C13, legumain asparaginyl peptidase</fullName>
    </submittedName>
</protein>
<dbReference type="EMBL" id="CP002102">
    <property type="protein sequence ID" value="ADL01460.1"/>
    <property type="molecule type" value="Genomic_DNA"/>
</dbReference>
<dbReference type="KEGG" id="bsb:Bresu_2150"/>
<keyword evidence="1" id="KW-0732">Signal</keyword>
<evidence type="ECO:0000256" key="1">
    <source>
        <dbReference type="SAM" id="SignalP"/>
    </source>
</evidence>
<feature type="signal peptide" evidence="1">
    <location>
        <begin position="1"/>
        <end position="20"/>
    </location>
</feature>
<evidence type="ECO:0000313" key="2">
    <source>
        <dbReference type="EMBL" id="ADL01460.1"/>
    </source>
</evidence>
<dbReference type="GO" id="GO:0006508">
    <property type="term" value="P:proteolysis"/>
    <property type="evidence" value="ECO:0007669"/>
    <property type="project" value="InterPro"/>
</dbReference>